<gene>
    <name evidence="2" type="ORF">SASPL_124352</name>
</gene>
<feature type="transmembrane region" description="Helical" evidence="1">
    <location>
        <begin position="222"/>
        <end position="245"/>
    </location>
</feature>
<feature type="transmembrane region" description="Helical" evidence="1">
    <location>
        <begin position="257"/>
        <end position="272"/>
    </location>
</feature>
<dbReference type="InterPro" id="IPR056894">
    <property type="entry name" value="AtTam38"/>
</dbReference>
<organism evidence="2">
    <name type="scientific">Salvia splendens</name>
    <name type="common">Scarlet sage</name>
    <dbReference type="NCBI Taxonomy" id="180675"/>
    <lineage>
        <taxon>Eukaryota</taxon>
        <taxon>Viridiplantae</taxon>
        <taxon>Streptophyta</taxon>
        <taxon>Embryophyta</taxon>
        <taxon>Tracheophyta</taxon>
        <taxon>Spermatophyta</taxon>
        <taxon>Magnoliopsida</taxon>
        <taxon>eudicotyledons</taxon>
        <taxon>Gunneridae</taxon>
        <taxon>Pentapetalae</taxon>
        <taxon>asterids</taxon>
        <taxon>lamiids</taxon>
        <taxon>Lamiales</taxon>
        <taxon>Lamiaceae</taxon>
        <taxon>Nepetoideae</taxon>
        <taxon>Mentheae</taxon>
        <taxon>Salviinae</taxon>
        <taxon>Salvia</taxon>
        <taxon>Salvia subgen. Calosphace</taxon>
        <taxon>core Calosphace</taxon>
    </lineage>
</organism>
<keyword evidence="1" id="KW-0812">Transmembrane</keyword>
<dbReference type="Proteomes" id="UP000298416">
    <property type="component" value="Unassembled WGS sequence"/>
</dbReference>
<keyword evidence="1" id="KW-0472">Membrane</keyword>
<proteinExistence type="predicted"/>
<protein>
    <submittedName>
        <fullName evidence="2">Uncharacterized protein</fullName>
    </submittedName>
</protein>
<dbReference type="Pfam" id="PF25114">
    <property type="entry name" value="AtTam38"/>
    <property type="match status" value="2"/>
</dbReference>
<feature type="transmembrane region" description="Helical" evidence="1">
    <location>
        <begin position="306"/>
        <end position="332"/>
    </location>
</feature>
<evidence type="ECO:0000313" key="2">
    <source>
        <dbReference type="EMBL" id="KAG6416911.1"/>
    </source>
</evidence>
<dbReference type="AlphaFoldDB" id="A0A8X8XSV7"/>
<feature type="transmembrane region" description="Helical" evidence="1">
    <location>
        <begin position="175"/>
        <end position="197"/>
    </location>
</feature>
<accession>A0A8X8XSV7</accession>
<reference evidence="2" key="2">
    <citation type="submission" date="2020-08" db="EMBL/GenBank/DDBJ databases">
        <title>Plant Genome Project.</title>
        <authorList>
            <person name="Zhang R.-G."/>
        </authorList>
    </citation>
    <scope>NUCLEOTIDE SEQUENCE</scope>
    <source>
        <strain evidence="2">Huo1</strain>
        <tissue evidence="2">Leaf</tissue>
    </source>
</reference>
<comment type="caution">
    <text evidence="2">The sequence shown here is derived from an EMBL/GenBank/DDBJ whole genome shotgun (WGS) entry which is preliminary data.</text>
</comment>
<evidence type="ECO:0000256" key="1">
    <source>
        <dbReference type="SAM" id="Phobius"/>
    </source>
</evidence>
<feature type="transmembrane region" description="Helical" evidence="1">
    <location>
        <begin position="352"/>
        <end position="371"/>
    </location>
</feature>
<reference evidence="2" key="1">
    <citation type="submission" date="2018-01" db="EMBL/GenBank/DDBJ databases">
        <authorList>
            <person name="Mao J.F."/>
        </authorList>
    </citation>
    <scope>NUCLEOTIDE SEQUENCE</scope>
    <source>
        <strain evidence="2">Huo1</strain>
        <tissue evidence="2">Leaf</tissue>
    </source>
</reference>
<evidence type="ECO:0000313" key="3">
    <source>
        <dbReference type="Proteomes" id="UP000298416"/>
    </source>
</evidence>
<keyword evidence="1" id="KW-1133">Transmembrane helix</keyword>
<name>A0A8X8XSV7_SALSN</name>
<dbReference type="EMBL" id="PNBA02000008">
    <property type="protein sequence ID" value="KAG6416911.1"/>
    <property type="molecule type" value="Genomic_DNA"/>
</dbReference>
<sequence>MKSQNPLIMSSALSTLFSKTPIKLSEPQISPRFHHSDTPFPPTYSPLTKKAKPLKKLQISQSFHGSFKKSINGFPLNKSGVLVKAQNEETDSDIRGESSMPEKFKYLTKEAPDEPARWPLIIDFDCVTVLVFGCFKDDAMQLSLHSAMGKDCLLAFLLYAWRTVLWELTNWRKALGALTWFLGYISTLALAFVSHFAGDPLTSTIRLAETAFYSIRSFCSGVVAYAPIPDLTLIITLTSAVLAVAETASPDSVNSQLYLLTLAGLIGFAAVRSYITELVFWTLLMGVFCFARFVKRRDYVSSALPLAAVLAAVGEPWVRIAAMGSHLALAVFHHARNLGDDARTWAIERVPIPLLLAALAIGVRVAAKWAGNRHLTWMIV</sequence>
<keyword evidence="3" id="KW-1185">Reference proteome</keyword>
<feature type="transmembrane region" description="Helical" evidence="1">
    <location>
        <begin position="278"/>
        <end position="294"/>
    </location>
</feature>